<dbReference type="RefSeq" id="WP_064807210.1">
    <property type="nucleotide sequence ID" value="NZ_CP016023.1"/>
</dbReference>
<dbReference type="GeneID" id="61528484"/>
<keyword evidence="3" id="KW-0804">Transcription</keyword>
<dbReference type="Gene3D" id="1.10.357.10">
    <property type="entry name" value="Tetracycline Repressor, domain 2"/>
    <property type="match status" value="1"/>
</dbReference>
<dbReference type="GO" id="GO:0000976">
    <property type="term" value="F:transcription cis-regulatory region binding"/>
    <property type="evidence" value="ECO:0007669"/>
    <property type="project" value="TreeGrafter"/>
</dbReference>
<evidence type="ECO:0000313" key="4">
    <source>
        <dbReference type="EMBL" id="ANJ74991.1"/>
    </source>
</evidence>
<dbReference type="PANTHER" id="PTHR30055:SF234">
    <property type="entry name" value="HTH-TYPE TRANSCRIPTIONAL REGULATOR BETI"/>
    <property type="match status" value="1"/>
</dbReference>
<dbReference type="PANTHER" id="PTHR30055">
    <property type="entry name" value="HTH-TYPE TRANSCRIPTIONAL REGULATOR RUTR"/>
    <property type="match status" value="1"/>
</dbReference>
<dbReference type="InterPro" id="IPR050109">
    <property type="entry name" value="HTH-type_TetR-like_transc_reg"/>
</dbReference>
<sequence length="204" mass="22265">MATQAERTTATRQALIDASTQLLIEQGYAAFGEARVCELAGISRGSLRHQFPEGRYDLLPAMVASLLDREVAQLAALGPLSASVRMHLMLHMLVQRRQRHTSLAILEVWMASRGDERLAQAVGPLLATVPERLFGQDPNGPPQPELLALRLFLHGATLHSFAADYNRDELADAVQWLLAQLTPPPELKVVLARIGHAGAAQRTA</sequence>
<dbReference type="AlphaFoldDB" id="A0A192A3Z8"/>
<evidence type="ECO:0000256" key="1">
    <source>
        <dbReference type="ARBA" id="ARBA00023015"/>
    </source>
</evidence>
<gene>
    <name evidence="4" type="ORF">A9Y76_20835</name>
</gene>
<keyword evidence="2" id="KW-0238">DNA-binding</keyword>
<protein>
    <submittedName>
        <fullName evidence="4">TetR family transcriptional regulator</fullName>
    </submittedName>
</protein>
<dbReference type="Pfam" id="PF00440">
    <property type="entry name" value="TetR_N"/>
    <property type="match status" value="1"/>
</dbReference>
<evidence type="ECO:0000256" key="3">
    <source>
        <dbReference type="ARBA" id="ARBA00023163"/>
    </source>
</evidence>
<dbReference type="SUPFAM" id="SSF46689">
    <property type="entry name" value="Homeodomain-like"/>
    <property type="match status" value="1"/>
</dbReference>
<name>A0A192A3Z8_9RALS</name>
<proteinExistence type="predicted"/>
<dbReference type="OrthoDB" id="9809772at2"/>
<dbReference type="GO" id="GO:0003700">
    <property type="term" value="F:DNA-binding transcription factor activity"/>
    <property type="evidence" value="ECO:0007669"/>
    <property type="project" value="TreeGrafter"/>
</dbReference>
<evidence type="ECO:0000313" key="5">
    <source>
        <dbReference type="Proteomes" id="UP000078572"/>
    </source>
</evidence>
<dbReference type="InterPro" id="IPR009057">
    <property type="entry name" value="Homeodomain-like_sf"/>
</dbReference>
<evidence type="ECO:0000256" key="2">
    <source>
        <dbReference type="ARBA" id="ARBA00023125"/>
    </source>
</evidence>
<organism evidence="4 5">
    <name type="scientific">Ralstonia insidiosa</name>
    <dbReference type="NCBI Taxonomy" id="190721"/>
    <lineage>
        <taxon>Bacteria</taxon>
        <taxon>Pseudomonadati</taxon>
        <taxon>Pseudomonadota</taxon>
        <taxon>Betaproteobacteria</taxon>
        <taxon>Burkholderiales</taxon>
        <taxon>Burkholderiaceae</taxon>
        <taxon>Ralstonia</taxon>
    </lineage>
</organism>
<dbReference type="STRING" id="190721.ACS15_4440"/>
<dbReference type="EMBL" id="CP016023">
    <property type="protein sequence ID" value="ANJ74991.1"/>
    <property type="molecule type" value="Genomic_DNA"/>
</dbReference>
<keyword evidence="1" id="KW-0805">Transcription regulation</keyword>
<dbReference type="Proteomes" id="UP000078572">
    <property type="component" value="Chromosome 2"/>
</dbReference>
<accession>A0A192A3Z8</accession>
<reference evidence="5" key="1">
    <citation type="submission" date="2016-06" db="EMBL/GenBank/DDBJ databases">
        <authorList>
            <person name="Xu Y."/>
            <person name="Nagy A."/>
            <person name="Yan X."/>
            <person name="Kim S.W."/>
            <person name="Haley B."/>
            <person name="Liu N.T."/>
            <person name="Nou X."/>
        </authorList>
    </citation>
    <scope>NUCLEOTIDE SEQUENCE [LARGE SCALE GENOMIC DNA]</scope>
    <source>
        <strain evidence="5">ATCC 49129</strain>
    </source>
</reference>
<keyword evidence="5" id="KW-1185">Reference proteome</keyword>
<dbReference type="InterPro" id="IPR001647">
    <property type="entry name" value="HTH_TetR"/>
</dbReference>